<evidence type="ECO:0000313" key="3">
    <source>
        <dbReference type="Proteomes" id="UP000320547"/>
    </source>
</evidence>
<evidence type="ECO:0000256" key="1">
    <source>
        <dbReference type="SAM" id="SignalP"/>
    </source>
</evidence>
<dbReference type="Pfam" id="PF07394">
    <property type="entry name" value="DUF1501"/>
    <property type="match status" value="1"/>
</dbReference>
<feature type="chain" id="PRO_5022107896" evidence="1">
    <location>
        <begin position="28"/>
        <end position="377"/>
    </location>
</feature>
<dbReference type="STRING" id="476157.GCA_001663155_00895"/>
<proteinExistence type="predicted"/>
<dbReference type="OrthoDB" id="9779968at2"/>
<dbReference type="EMBL" id="VLLK01000002">
    <property type="protein sequence ID" value="TWJ06684.1"/>
    <property type="molecule type" value="Genomic_DNA"/>
</dbReference>
<feature type="signal peptide" evidence="1">
    <location>
        <begin position="1"/>
        <end position="27"/>
    </location>
</feature>
<accession>A0A562UM44</accession>
<protein>
    <submittedName>
        <fullName evidence="2">Uncharacterized protein (DUF1501 family)</fullName>
    </submittedName>
</protein>
<dbReference type="PROSITE" id="PS51318">
    <property type="entry name" value="TAT"/>
    <property type="match status" value="1"/>
</dbReference>
<keyword evidence="3" id="KW-1185">Reference proteome</keyword>
<name>A0A562UM44_9SPHN</name>
<dbReference type="InterPro" id="IPR010869">
    <property type="entry name" value="DUF1501"/>
</dbReference>
<gene>
    <name evidence="2" type="ORF">JN10_2220</name>
</gene>
<evidence type="ECO:0000313" key="2">
    <source>
        <dbReference type="EMBL" id="TWJ06684.1"/>
    </source>
</evidence>
<dbReference type="RefSeq" id="WP_067597891.1">
    <property type="nucleotide sequence ID" value="NZ_CP015963.1"/>
</dbReference>
<dbReference type="AlphaFoldDB" id="A0A562UM44"/>
<comment type="caution">
    <text evidence="2">The sequence shown here is derived from an EMBL/GenBank/DDBJ whole genome shotgun (WGS) entry which is preliminary data.</text>
</comment>
<dbReference type="PANTHER" id="PTHR43737">
    <property type="entry name" value="BLL7424 PROTEIN"/>
    <property type="match status" value="1"/>
</dbReference>
<dbReference type="Proteomes" id="UP000320547">
    <property type="component" value="Unassembled WGS sequence"/>
</dbReference>
<dbReference type="PANTHER" id="PTHR43737:SF1">
    <property type="entry name" value="DUF1501 DOMAIN-CONTAINING PROTEIN"/>
    <property type="match status" value="1"/>
</dbReference>
<dbReference type="InterPro" id="IPR006311">
    <property type="entry name" value="TAT_signal"/>
</dbReference>
<organism evidence="2 3">
    <name type="scientific">Altererythrobacter ishigakiensis</name>
    <dbReference type="NCBI Taxonomy" id="476157"/>
    <lineage>
        <taxon>Bacteria</taxon>
        <taxon>Pseudomonadati</taxon>
        <taxon>Pseudomonadota</taxon>
        <taxon>Alphaproteobacteria</taxon>
        <taxon>Sphingomonadales</taxon>
        <taxon>Erythrobacteraceae</taxon>
        <taxon>Altererythrobacter</taxon>
    </lineage>
</organism>
<keyword evidence="1" id="KW-0732">Signal</keyword>
<sequence length="377" mass="40314">MIINRRKLLGGSAAALAVAGLPRISFAAQSGTAKRLVFILQRGAADGLGILAPVGDPSYSTLRGMLAEDYAEAPQIGGLFALHPALINSAKMYADGEMMAVHAVASGYRDRSHFDGQNIIESGGLRPYERKDGWLNRLLGLLPEGENSGLAISQNIPLALQGQNKSGSYAPSRLPDAADDYMRRIGHLYMGDERLHMLWEESVATRTVAESMGGAGNMRQSAEVGALAARLLTAKDGAQVAMIETTGWDTHNGQRQRLGRELGNLDTLISSLRRGLGTVWNDTLVVVATEFGRTAAVNGTNGTDHGTASTTLLYGGTLNGGTVLGDWPGLRQNDLYQGRDLKPTSALETVIATSCATHFNLDPELTKRTLYPDLQLR</sequence>
<reference evidence="2 3" key="1">
    <citation type="submission" date="2019-07" db="EMBL/GenBank/DDBJ databases">
        <title>Genomic Encyclopedia of Archaeal and Bacterial Type Strains, Phase II (KMG-II): from individual species to whole genera.</title>
        <authorList>
            <person name="Goeker M."/>
        </authorList>
    </citation>
    <scope>NUCLEOTIDE SEQUENCE [LARGE SCALE GENOMIC DNA]</scope>
    <source>
        <strain evidence="2 3">ATCC BAA-2084</strain>
    </source>
</reference>